<dbReference type="SUPFAM" id="SSF47406">
    <property type="entry name" value="SinR repressor dimerisation domain-like"/>
    <property type="match status" value="1"/>
</dbReference>
<comment type="caution">
    <text evidence="2">The sequence shown here is derived from an EMBL/GenBank/DDBJ whole genome shotgun (WGS) entry which is preliminary data.</text>
</comment>
<evidence type="ECO:0000313" key="3">
    <source>
        <dbReference type="Proteomes" id="UP000295132"/>
    </source>
</evidence>
<dbReference type="InterPro" id="IPR010981">
    <property type="entry name" value="SinR/SinI_dimer_dom"/>
</dbReference>
<proteinExistence type="predicted"/>
<evidence type="ECO:0000259" key="1">
    <source>
        <dbReference type="PROSITE" id="PS51500"/>
    </source>
</evidence>
<sequence>MDEEWIALILEAKKLGIDKETVRTFLNQNDMKEQLVKQC</sequence>
<dbReference type="PROSITE" id="PS51500">
    <property type="entry name" value="SIN"/>
    <property type="match status" value="1"/>
</dbReference>
<protein>
    <submittedName>
        <fullName evidence="2">DNA-binding anti-repressor SinI</fullName>
    </submittedName>
</protein>
<evidence type="ECO:0000313" key="2">
    <source>
        <dbReference type="EMBL" id="TDK59210.1"/>
    </source>
</evidence>
<dbReference type="EMBL" id="SMYO01000010">
    <property type="protein sequence ID" value="TDK59210.1"/>
    <property type="molecule type" value="Genomic_DNA"/>
</dbReference>
<name>A0A4R5VMA1_9BACI</name>
<dbReference type="InterPro" id="IPR036281">
    <property type="entry name" value="SinR/SinI_dimer_dom_sf"/>
</dbReference>
<organism evidence="2 3">
    <name type="scientific">Bacillus salipaludis</name>
    <dbReference type="NCBI Taxonomy" id="2547811"/>
    <lineage>
        <taxon>Bacteria</taxon>
        <taxon>Bacillati</taxon>
        <taxon>Bacillota</taxon>
        <taxon>Bacilli</taxon>
        <taxon>Bacillales</taxon>
        <taxon>Bacillaceae</taxon>
        <taxon>Bacillus</taxon>
    </lineage>
</organism>
<dbReference type="GO" id="GO:0046983">
    <property type="term" value="F:protein dimerization activity"/>
    <property type="evidence" value="ECO:0007669"/>
    <property type="project" value="InterPro"/>
</dbReference>
<dbReference type="GO" id="GO:0003677">
    <property type="term" value="F:DNA binding"/>
    <property type="evidence" value="ECO:0007669"/>
    <property type="project" value="UniProtKB-KW"/>
</dbReference>
<gene>
    <name evidence="2" type="primary">sinI</name>
    <name evidence="2" type="ORF">E2K98_21065</name>
</gene>
<reference evidence="2 3" key="1">
    <citation type="submission" date="2019-03" db="EMBL/GenBank/DDBJ databases">
        <title>Bacillus niacini sp. nov. a Nicotinate-Metabolizing Mesophile Isolated from Soil.</title>
        <authorList>
            <person name="Zhang G."/>
        </authorList>
    </citation>
    <scope>NUCLEOTIDE SEQUENCE [LARGE SCALE GENOMIC DNA]</scope>
    <source>
        <strain evidence="2 3">WN066</strain>
    </source>
</reference>
<feature type="domain" description="Sin" evidence="1">
    <location>
        <begin position="1"/>
        <end position="30"/>
    </location>
</feature>
<dbReference type="GO" id="GO:0006355">
    <property type="term" value="P:regulation of DNA-templated transcription"/>
    <property type="evidence" value="ECO:0007669"/>
    <property type="project" value="InterPro"/>
</dbReference>
<keyword evidence="2" id="KW-0238">DNA-binding</keyword>
<accession>A0A4R5VMA1</accession>
<dbReference type="Proteomes" id="UP000295132">
    <property type="component" value="Unassembled WGS sequence"/>
</dbReference>
<dbReference type="Pfam" id="PF08671">
    <property type="entry name" value="SinI"/>
    <property type="match status" value="1"/>
</dbReference>
<dbReference type="AlphaFoldDB" id="A0A4R5VMA1"/>